<proteinExistence type="inferred from homology"/>
<dbReference type="InterPro" id="IPR001667">
    <property type="entry name" value="DDH_dom"/>
</dbReference>
<dbReference type="RefSeq" id="WP_059085555.1">
    <property type="nucleotide sequence ID" value="NZ_PSQG01000031.1"/>
</dbReference>
<comment type="similarity">
    <text evidence="1">Belongs to the RecJ family.</text>
</comment>
<reference evidence="10 11" key="1">
    <citation type="submission" date="2018-02" db="EMBL/GenBank/DDBJ databases">
        <title>Complete genome sequencing of Faecalibacterium prausnitzii strains isolated from the human gut.</title>
        <authorList>
            <person name="Fitzgerald B.C."/>
            <person name="Shkoporov A.N."/>
            <person name="Ross P.R."/>
            <person name="Hill C."/>
        </authorList>
    </citation>
    <scope>NUCLEOTIDE SEQUENCE [LARGE SCALE GENOMIC DNA]</scope>
    <source>
        <strain evidence="10 11">APC942/31-1</strain>
    </source>
</reference>
<keyword evidence="6" id="KW-0175">Coiled coil</keyword>
<evidence type="ECO:0000256" key="4">
    <source>
        <dbReference type="ARBA" id="ARBA00022801"/>
    </source>
</evidence>
<dbReference type="GO" id="GO:0006281">
    <property type="term" value="P:DNA repair"/>
    <property type="evidence" value="ECO:0007669"/>
    <property type="project" value="InterPro"/>
</dbReference>
<keyword evidence="5 10" id="KW-0269">Exonuclease</keyword>
<keyword evidence="3" id="KW-0540">Nuclease</keyword>
<dbReference type="InterPro" id="IPR038763">
    <property type="entry name" value="DHH_sf"/>
</dbReference>
<evidence type="ECO:0000256" key="6">
    <source>
        <dbReference type="SAM" id="Coils"/>
    </source>
</evidence>
<dbReference type="Gene3D" id="3.10.310.30">
    <property type="match status" value="1"/>
</dbReference>
<evidence type="ECO:0000259" key="8">
    <source>
        <dbReference type="Pfam" id="PF02272"/>
    </source>
</evidence>
<dbReference type="GO" id="GO:0003676">
    <property type="term" value="F:nucleic acid binding"/>
    <property type="evidence" value="ECO:0007669"/>
    <property type="project" value="InterPro"/>
</dbReference>
<feature type="coiled-coil region" evidence="6">
    <location>
        <begin position="310"/>
        <end position="337"/>
    </location>
</feature>
<dbReference type="NCBIfam" id="TIGR00644">
    <property type="entry name" value="recJ"/>
    <property type="match status" value="1"/>
</dbReference>
<dbReference type="Proteomes" id="UP000253208">
    <property type="component" value="Unassembled WGS sequence"/>
</dbReference>
<protein>
    <recommendedName>
        <fullName evidence="2">Single-stranded-DNA-specific exonuclease RecJ</fullName>
    </recommendedName>
</protein>
<dbReference type="PANTHER" id="PTHR30255:SF2">
    <property type="entry name" value="SINGLE-STRANDED-DNA-SPECIFIC EXONUCLEASE RECJ"/>
    <property type="match status" value="1"/>
</dbReference>
<evidence type="ECO:0000256" key="5">
    <source>
        <dbReference type="ARBA" id="ARBA00022839"/>
    </source>
</evidence>
<keyword evidence="4" id="KW-0378">Hydrolase</keyword>
<dbReference type="Pfam" id="PF17768">
    <property type="entry name" value="RecJ_OB"/>
    <property type="match status" value="1"/>
</dbReference>
<evidence type="ECO:0000259" key="7">
    <source>
        <dbReference type="Pfam" id="PF01368"/>
    </source>
</evidence>
<evidence type="ECO:0000313" key="10">
    <source>
        <dbReference type="EMBL" id="RCH41899.1"/>
    </source>
</evidence>
<evidence type="ECO:0000313" key="11">
    <source>
        <dbReference type="Proteomes" id="UP000253208"/>
    </source>
</evidence>
<accession>A0A367FW95</accession>
<organism evidence="10 11">
    <name type="scientific">Blautia obeum</name>
    <dbReference type="NCBI Taxonomy" id="40520"/>
    <lineage>
        <taxon>Bacteria</taxon>
        <taxon>Bacillati</taxon>
        <taxon>Bacillota</taxon>
        <taxon>Clostridia</taxon>
        <taxon>Lachnospirales</taxon>
        <taxon>Lachnospiraceae</taxon>
        <taxon>Blautia</taxon>
    </lineage>
</organism>
<dbReference type="GO" id="GO:0008409">
    <property type="term" value="F:5'-3' exonuclease activity"/>
    <property type="evidence" value="ECO:0007669"/>
    <property type="project" value="InterPro"/>
</dbReference>
<dbReference type="PANTHER" id="PTHR30255">
    <property type="entry name" value="SINGLE-STRANDED-DNA-SPECIFIC EXONUCLEASE RECJ"/>
    <property type="match status" value="1"/>
</dbReference>
<dbReference type="InterPro" id="IPR051673">
    <property type="entry name" value="SSDNA_exonuclease_RecJ"/>
</dbReference>
<dbReference type="Pfam" id="PF02272">
    <property type="entry name" value="DHHA1"/>
    <property type="match status" value="1"/>
</dbReference>
<feature type="domain" description="RecJ OB" evidence="9">
    <location>
        <begin position="460"/>
        <end position="567"/>
    </location>
</feature>
<evidence type="ECO:0000256" key="3">
    <source>
        <dbReference type="ARBA" id="ARBA00022722"/>
    </source>
</evidence>
<feature type="domain" description="DHHA1" evidence="8">
    <location>
        <begin position="354"/>
        <end position="446"/>
    </location>
</feature>
<dbReference type="SUPFAM" id="SSF64182">
    <property type="entry name" value="DHH phosphoesterases"/>
    <property type="match status" value="1"/>
</dbReference>
<dbReference type="EMBL" id="PSQG01000031">
    <property type="protein sequence ID" value="RCH41899.1"/>
    <property type="molecule type" value="Genomic_DNA"/>
</dbReference>
<evidence type="ECO:0000256" key="1">
    <source>
        <dbReference type="ARBA" id="ARBA00005915"/>
    </source>
</evidence>
<dbReference type="Pfam" id="PF01368">
    <property type="entry name" value="DHH"/>
    <property type="match status" value="1"/>
</dbReference>
<evidence type="ECO:0000256" key="2">
    <source>
        <dbReference type="ARBA" id="ARBA00019841"/>
    </source>
</evidence>
<dbReference type="InterPro" id="IPR004610">
    <property type="entry name" value="RecJ"/>
</dbReference>
<dbReference type="InterPro" id="IPR041122">
    <property type="entry name" value="RecJ_OB"/>
</dbReference>
<sequence>MERWVVAAKRADFTAIGKEFGIDPVIARLIRNRDVQDRDEIRRYLYGKVDELASPHLMKDVDKAVEILRNKIKEKKRIRIIGDYDIDGVVSTFILIKGLKRAGALADTYIPDRVADGYGIHEHLIERAVNDGIDVIVTCDNGIAAYNEITMAKEKGMTVIITDHHEIPYKETEDGRELILPPADAIVNPKQPDCNYPEKRLCGAVVALKLVTALYEACGIPEKELEDFLELGAIATVGDVMDLQGENRILVKEGLKRLSHTSNKGLRELIRANGLEDGPITAYHVGFVLGPCINASGRLDTAARSLKLLCAETEDEAAKLAGDLTALNQSRKALTEEGKEAAIRIVEETEIGQDRVLVIYLPDCHESLAGIIAGRIREKYNKPVFVLTKGETMVKGSGRSIESYSMFEELVKCGDLMEQYGGHPMAAGLSIKEENVEEFRRRLNENCTLTEKDLAPKILIDVPMPVSYINKELVEEISLLEPFGKGNTKPIFAQKGLRVLSSRILGKNRNVAKLQLSDSTGCVVEAVYFGEADEFVDRIKNCGSIAVTYYPEINRYQGRETLQIVIRNYITE</sequence>
<feature type="domain" description="DDH" evidence="7">
    <location>
        <begin position="77"/>
        <end position="235"/>
    </location>
</feature>
<evidence type="ECO:0000259" key="9">
    <source>
        <dbReference type="Pfam" id="PF17768"/>
    </source>
</evidence>
<dbReference type="InterPro" id="IPR003156">
    <property type="entry name" value="DHHA1_dom"/>
</dbReference>
<dbReference type="GO" id="GO:0006310">
    <property type="term" value="P:DNA recombination"/>
    <property type="evidence" value="ECO:0007669"/>
    <property type="project" value="InterPro"/>
</dbReference>
<dbReference type="Gene3D" id="3.90.1640.30">
    <property type="match status" value="1"/>
</dbReference>
<name>A0A367FW95_9FIRM</name>
<gene>
    <name evidence="10" type="primary">recJ</name>
    <name evidence="10" type="ORF">C4886_16245</name>
</gene>
<dbReference type="AlphaFoldDB" id="A0A367FW95"/>
<comment type="caution">
    <text evidence="10">The sequence shown here is derived from an EMBL/GenBank/DDBJ whole genome shotgun (WGS) entry which is preliminary data.</text>
</comment>